<dbReference type="Proteomes" id="UP000693970">
    <property type="component" value="Unassembled WGS sequence"/>
</dbReference>
<dbReference type="OrthoDB" id="48924at2759"/>
<protein>
    <submittedName>
        <fullName evidence="5">Monooxygenase FAD-binding protein</fullName>
    </submittedName>
</protein>
<feature type="compositionally biased region" description="Low complexity" evidence="4">
    <location>
        <begin position="338"/>
        <end position="359"/>
    </location>
</feature>
<keyword evidence="2" id="KW-0274">FAD</keyword>
<reference evidence="5" key="1">
    <citation type="journal article" date="2021" name="Sci. Rep.">
        <title>Diploid genomic architecture of Nitzschia inconspicua, an elite biomass production diatom.</title>
        <authorList>
            <person name="Oliver A."/>
            <person name="Podell S."/>
            <person name="Pinowska A."/>
            <person name="Traller J.C."/>
            <person name="Smith S.R."/>
            <person name="McClure R."/>
            <person name="Beliaev A."/>
            <person name="Bohutskyi P."/>
            <person name="Hill E.A."/>
            <person name="Rabines A."/>
            <person name="Zheng H."/>
            <person name="Allen L.Z."/>
            <person name="Kuo A."/>
            <person name="Grigoriev I.V."/>
            <person name="Allen A.E."/>
            <person name="Hazlebeck D."/>
            <person name="Allen E.E."/>
        </authorList>
    </citation>
    <scope>NUCLEOTIDE SEQUENCE</scope>
    <source>
        <strain evidence="5">Hildebrandi</strain>
    </source>
</reference>
<evidence type="ECO:0000313" key="5">
    <source>
        <dbReference type="EMBL" id="KAG7343437.1"/>
    </source>
</evidence>
<keyword evidence="6" id="KW-1185">Reference proteome</keyword>
<organism evidence="5 6">
    <name type="scientific">Nitzschia inconspicua</name>
    <dbReference type="NCBI Taxonomy" id="303405"/>
    <lineage>
        <taxon>Eukaryota</taxon>
        <taxon>Sar</taxon>
        <taxon>Stramenopiles</taxon>
        <taxon>Ochrophyta</taxon>
        <taxon>Bacillariophyta</taxon>
        <taxon>Bacillariophyceae</taxon>
        <taxon>Bacillariophycidae</taxon>
        <taxon>Bacillariales</taxon>
        <taxon>Bacillariaceae</taxon>
        <taxon>Nitzschia</taxon>
    </lineage>
</organism>
<keyword evidence="1" id="KW-0285">Flavoprotein</keyword>
<dbReference type="PANTHER" id="PTHR23023">
    <property type="entry name" value="DIMETHYLANILINE MONOOXYGENASE"/>
    <property type="match status" value="1"/>
</dbReference>
<dbReference type="AlphaFoldDB" id="A0A9K3PD86"/>
<keyword evidence="3" id="KW-0560">Oxidoreductase</keyword>
<reference evidence="5" key="2">
    <citation type="submission" date="2021-04" db="EMBL/GenBank/DDBJ databases">
        <authorList>
            <person name="Podell S."/>
        </authorList>
    </citation>
    <scope>NUCLEOTIDE SEQUENCE</scope>
    <source>
        <strain evidence="5">Hildebrandi</strain>
    </source>
</reference>
<sequence>MAPLKVAIIGGGPAAMFLCHSYHKQRQEQRPNFLELRITCFEKKASPGGVWRPPPTSTIPLTLNANEEKEDEDEEERAVDSTRIYDELWTNGSSHSIEFYDYTFEEHFGKGVQVPMYFPRRDVQEYIFSRVTKDHPNFFDEFFQLNTKVTHVSFDSTTSKFTVTWTNVCTHETRCEEFDKCIWAGGENGTKFIPKSLRELFPTPEDTSSKVITESNQDVVSDTTSTVTTNNSPLLLHSTETHSIRKHVPGKTVLLIGGSYSAEDLALQCLKWGADKVHVSSRSDSSPVTWMTSWPADKPEVYVPCGGESVEEKQSPEECDKAVVVSTVEKPHDETEADAASWTSDTSSSTGSLGSTEESWCPPVLTNISLVIFCTGYKPNLSMLDPSLRPTNDVLPQLYMGNIPFESKLLNDDWRMVEDNPAHVFTGHVPPCQGRMIRYNYNHPDIFRGIFLPNPNIMYLSEYGFEVPLLSLDVHAWLLCSYLTGRLPTPTVEELRQASEQQVVDQLRYPYLRLYMDEAYSQKLAEISEFWSPTRESPDHCSWSECEVQYEKYQYRLLAKVMEEGTYPGVSIGTYDRLNENGKALYKFDCHSYETRADRENDNEEDRQWRTFRDDVRFPSLCYSLYSKTKGRPLKQKWLDAVGDVSILAGDV</sequence>
<accession>A0A9K3PD86</accession>
<name>A0A9K3PD86_9STRA</name>
<evidence type="ECO:0000256" key="1">
    <source>
        <dbReference type="ARBA" id="ARBA00022630"/>
    </source>
</evidence>
<evidence type="ECO:0000256" key="4">
    <source>
        <dbReference type="SAM" id="MobiDB-lite"/>
    </source>
</evidence>
<proteinExistence type="predicted"/>
<comment type="caution">
    <text evidence="5">The sequence shown here is derived from an EMBL/GenBank/DDBJ whole genome shotgun (WGS) entry which is preliminary data.</text>
</comment>
<evidence type="ECO:0000256" key="2">
    <source>
        <dbReference type="ARBA" id="ARBA00022827"/>
    </source>
</evidence>
<keyword evidence="5" id="KW-0503">Monooxygenase</keyword>
<dbReference type="EMBL" id="JAGRRH010000024">
    <property type="protein sequence ID" value="KAG7343437.1"/>
    <property type="molecule type" value="Genomic_DNA"/>
</dbReference>
<feature type="region of interest" description="Disordered" evidence="4">
    <location>
        <begin position="328"/>
        <end position="359"/>
    </location>
</feature>
<evidence type="ECO:0000313" key="6">
    <source>
        <dbReference type="Proteomes" id="UP000693970"/>
    </source>
</evidence>
<dbReference type="GO" id="GO:0004497">
    <property type="term" value="F:monooxygenase activity"/>
    <property type="evidence" value="ECO:0007669"/>
    <property type="project" value="UniProtKB-KW"/>
</dbReference>
<dbReference type="InterPro" id="IPR050346">
    <property type="entry name" value="FMO-like"/>
</dbReference>
<gene>
    <name evidence="5" type="ORF">IV203_021382</name>
</gene>
<evidence type="ECO:0000256" key="3">
    <source>
        <dbReference type="ARBA" id="ARBA00023002"/>
    </source>
</evidence>